<dbReference type="GO" id="GO:0003924">
    <property type="term" value="F:GTPase activity"/>
    <property type="evidence" value="ECO:0007669"/>
    <property type="project" value="InterPro"/>
</dbReference>
<reference evidence="7" key="1">
    <citation type="submission" date="2018-05" db="EMBL/GenBank/DDBJ databases">
        <title>Draft genome sequence of Stemphylium lycopersici strain CIDEFI 213.</title>
        <authorList>
            <person name="Medina R."/>
            <person name="Franco M.E.E."/>
            <person name="Lucentini C.G."/>
            <person name="Saparrat M.C.N."/>
            <person name="Balatti P.A."/>
        </authorList>
    </citation>
    <scope>NUCLEOTIDE SEQUENCE [LARGE SCALE GENOMIC DNA]</scope>
    <source>
        <strain evidence="7">CIDEFI 213</strain>
    </source>
</reference>
<dbReference type="InterPro" id="IPR045063">
    <property type="entry name" value="Dynamin_N"/>
</dbReference>
<dbReference type="SMART" id="SM00053">
    <property type="entry name" value="DYNc"/>
    <property type="match status" value="1"/>
</dbReference>
<dbReference type="FunFam" id="3.40.50.300:FF:001425">
    <property type="entry name" value="Dynamin GTPase, putative"/>
    <property type="match status" value="1"/>
</dbReference>
<sequence>MQPTAPTAPESSPSPFSTPLPPSPLSPASPTSPASPIFFEAASRTNTNTTAQPDSDMLEQLQTPQQAELLDRIDELRSQGLGHHGISLPQLIVCGDQSSGKSSLLEALTRLRFPTGDGMCTNFATEVVLRREAHVEIMCTITPGKSRTDQERRDLAKFRQSFSSRQSFDFLSVTKKAEDKMMRGAKGKHKSIFEDVLRVRYSGPELPSLTIVDLPGLIETELNGGDAAERIAELVTSYMKDEKSILLAVFDSNIDAECHRVLRHLKTFDPKYSRTLGILTKPDRLEPGSDIEKGVVKLAKNERIWLKHQWHVVRNRDFTIQDSSPEVRDEAERKFFANGIWSSIPSENLGIVSLRVKLSRVLLEHISKELPSLVTAVQDAIATTKAGLRALGTARDTVQQQRNYLTGHAEKFQALTNDALQGIYSDTFFSLSSPDEAAHTRLRTEVHNLNIAEFPEPTVVIREDFLESQIGKHVMQSRTSGLPSLVNPSVIRDVFRDQSKNWRQLAEYHLDQVFRAMEDYVKEALGSLMDPYTCGMLVLKQVSPELDNRWRKVEAKLEELLVPYTEQDPITYDPSFVHQLEELRKARYATKGRNQSDASPKAQKSPWLRADESSHNSQPPTQHLLAESMDDYTNSEILDLMQTYYKSAISAFISNIAVLGIENCLIKNLSTIFSPTLIANMDDELLRAIASESEEIRDERASLREKLCVLEAGKQVLSEHIAMRPIVRSSNQKPPVTSRTKAKPARSPTPQAKQKEMEKNITPGHVEDLASQLDNLVVTLPSPSPERLRPRVDSGTSTPVPQKKVSRKRSERSWPPKFDIPAPTVEDTSDDDLL</sequence>
<feature type="region of interest" description="Disordered" evidence="3">
    <location>
        <begin position="588"/>
        <end position="622"/>
    </location>
</feature>
<dbReference type="PRINTS" id="PR00195">
    <property type="entry name" value="DYNAMIN"/>
</dbReference>
<dbReference type="Pfam" id="PF01031">
    <property type="entry name" value="Dynamin_M"/>
    <property type="match status" value="1"/>
</dbReference>
<keyword evidence="7" id="KW-1185">Reference proteome</keyword>
<feature type="region of interest" description="Disordered" evidence="3">
    <location>
        <begin position="778"/>
        <end position="834"/>
    </location>
</feature>
<dbReference type="InterPro" id="IPR022812">
    <property type="entry name" value="Dynamin"/>
</dbReference>
<dbReference type="GO" id="GO:0000266">
    <property type="term" value="P:mitochondrial fission"/>
    <property type="evidence" value="ECO:0007669"/>
    <property type="project" value="TreeGrafter"/>
</dbReference>
<keyword evidence="2" id="KW-0342">GTP-binding</keyword>
<feature type="region of interest" description="Disordered" evidence="3">
    <location>
        <begin position="1"/>
        <end position="40"/>
    </location>
</feature>
<feature type="compositionally biased region" description="Polar residues" evidence="3">
    <location>
        <begin position="728"/>
        <end position="739"/>
    </location>
</feature>
<dbReference type="GO" id="GO:0016020">
    <property type="term" value="C:membrane"/>
    <property type="evidence" value="ECO:0007669"/>
    <property type="project" value="TreeGrafter"/>
</dbReference>
<evidence type="ECO:0000313" key="7">
    <source>
        <dbReference type="Proteomes" id="UP000249619"/>
    </source>
</evidence>
<dbReference type="PROSITE" id="PS51718">
    <property type="entry name" value="G_DYNAMIN_2"/>
    <property type="match status" value="1"/>
</dbReference>
<dbReference type="CDD" id="cd08771">
    <property type="entry name" value="DLP_1"/>
    <property type="match status" value="1"/>
</dbReference>
<feature type="region of interest" description="Disordered" evidence="3">
    <location>
        <begin position="724"/>
        <end position="758"/>
    </location>
</feature>
<evidence type="ECO:0000256" key="2">
    <source>
        <dbReference type="ARBA" id="ARBA00023134"/>
    </source>
</evidence>
<dbReference type="STRING" id="183478.A0A364NCG4"/>
<evidence type="ECO:0000313" key="6">
    <source>
        <dbReference type="EMBL" id="RAR15018.1"/>
    </source>
</evidence>
<dbReference type="Gene3D" id="3.40.50.300">
    <property type="entry name" value="P-loop containing nucleotide triphosphate hydrolases"/>
    <property type="match status" value="1"/>
</dbReference>
<name>A0A364NCG4_STELY</name>
<dbReference type="InterPro" id="IPR027417">
    <property type="entry name" value="P-loop_NTPase"/>
</dbReference>
<evidence type="ECO:0000259" key="4">
    <source>
        <dbReference type="PROSITE" id="PS51388"/>
    </source>
</evidence>
<keyword evidence="1" id="KW-0547">Nucleotide-binding</keyword>
<dbReference type="GO" id="GO:0005739">
    <property type="term" value="C:mitochondrion"/>
    <property type="evidence" value="ECO:0007669"/>
    <property type="project" value="TreeGrafter"/>
</dbReference>
<keyword evidence="6" id="KW-0378">Hydrolase</keyword>
<dbReference type="GO" id="GO:0048312">
    <property type="term" value="P:intracellular distribution of mitochondria"/>
    <property type="evidence" value="ECO:0007669"/>
    <property type="project" value="TreeGrafter"/>
</dbReference>
<dbReference type="OrthoDB" id="415706at2759"/>
<protein>
    <submittedName>
        <fullName evidence="6">P-loop containing nucleoside triphosphate hydrolase protein</fullName>
        <ecNumber evidence="6">3.6.1.15</ecNumber>
    </submittedName>
</protein>
<evidence type="ECO:0000256" key="3">
    <source>
        <dbReference type="SAM" id="MobiDB-lite"/>
    </source>
</evidence>
<dbReference type="InterPro" id="IPR001401">
    <property type="entry name" value="Dynamin_GTPase"/>
</dbReference>
<dbReference type="GO" id="GO:0016559">
    <property type="term" value="P:peroxisome fission"/>
    <property type="evidence" value="ECO:0007669"/>
    <property type="project" value="TreeGrafter"/>
</dbReference>
<evidence type="ECO:0000256" key="1">
    <source>
        <dbReference type="ARBA" id="ARBA00022741"/>
    </source>
</evidence>
<feature type="domain" description="GED" evidence="4">
    <location>
        <begin position="634"/>
        <end position="725"/>
    </location>
</feature>
<gene>
    <name evidence="6" type="ORF">DDE83_001654</name>
</gene>
<proteinExistence type="predicted"/>
<dbReference type="GO" id="GO:0008017">
    <property type="term" value="F:microtubule binding"/>
    <property type="evidence" value="ECO:0007669"/>
    <property type="project" value="TreeGrafter"/>
</dbReference>
<comment type="caution">
    <text evidence="6">The sequence shown here is derived from an EMBL/GenBank/DDBJ whole genome shotgun (WGS) entry which is preliminary data.</text>
</comment>
<dbReference type="InterPro" id="IPR000375">
    <property type="entry name" value="Dynamin_stalk"/>
</dbReference>
<dbReference type="PROSITE" id="PS51388">
    <property type="entry name" value="GED"/>
    <property type="match status" value="1"/>
</dbReference>
<feature type="compositionally biased region" description="Pro residues" evidence="3">
    <location>
        <begin position="16"/>
        <end position="27"/>
    </location>
</feature>
<dbReference type="InterPro" id="IPR030381">
    <property type="entry name" value="G_DYNAMIN_dom"/>
</dbReference>
<dbReference type="Pfam" id="PF00350">
    <property type="entry name" value="Dynamin_N"/>
    <property type="match status" value="1"/>
</dbReference>
<dbReference type="GO" id="GO:0006897">
    <property type="term" value="P:endocytosis"/>
    <property type="evidence" value="ECO:0007669"/>
    <property type="project" value="TreeGrafter"/>
</dbReference>
<dbReference type="GO" id="GO:0005525">
    <property type="term" value="F:GTP binding"/>
    <property type="evidence" value="ECO:0007669"/>
    <property type="project" value="InterPro"/>
</dbReference>
<dbReference type="PANTHER" id="PTHR11566:SF21">
    <property type="entry name" value="DYNAMIN RELATED PROTEIN 1, ISOFORM A"/>
    <property type="match status" value="1"/>
</dbReference>
<dbReference type="Proteomes" id="UP000249619">
    <property type="component" value="Unassembled WGS sequence"/>
</dbReference>
<accession>A0A364NCG4</accession>
<evidence type="ECO:0000259" key="5">
    <source>
        <dbReference type="PROSITE" id="PS51718"/>
    </source>
</evidence>
<organism evidence="6 7">
    <name type="scientific">Stemphylium lycopersici</name>
    <name type="common">Tomato gray leaf spot disease fungus</name>
    <name type="synonym">Thyrospora lycopersici</name>
    <dbReference type="NCBI Taxonomy" id="183478"/>
    <lineage>
        <taxon>Eukaryota</taxon>
        <taxon>Fungi</taxon>
        <taxon>Dikarya</taxon>
        <taxon>Ascomycota</taxon>
        <taxon>Pezizomycotina</taxon>
        <taxon>Dothideomycetes</taxon>
        <taxon>Pleosporomycetidae</taxon>
        <taxon>Pleosporales</taxon>
        <taxon>Pleosporineae</taxon>
        <taxon>Pleosporaceae</taxon>
        <taxon>Stemphylium</taxon>
    </lineage>
</organism>
<feature type="compositionally biased region" description="Low complexity" evidence="3">
    <location>
        <begin position="1"/>
        <end position="15"/>
    </location>
</feature>
<dbReference type="GO" id="GO:0005874">
    <property type="term" value="C:microtubule"/>
    <property type="evidence" value="ECO:0007669"/>
    <property type="project" value="TreeGrafter"/>
</dbReference>
<dbReference type="SUPFAM" id="SSF52540">
    <property type="entry name" value="P-loop containing nucleoside triphosphate hydrolases"/>
    <property type="match status" value="1"/>
</dbReference>
<dbReference type="InterPro" id="IPR020850">
    <property type="entry name" value="GED_dom"/>
</dbReference>
<feature type="domain" description="Dynamin-type G" evidence="5">
    <location>
        <begin position="85"/>
        <end position="371"/>
    </location>
</feature>
<dbReference type="Gene3D" id="1.20.120.1240">
    <property type="entry name" value="Dynamin, middle domain"/>
    <property type="match status" value="1"/>
</dbReference>
<dbReference type="AlphaFoldDB" id="A0A364NCG4"/>
<dbReference type="EMBL" id="QGDH01000016">
    <property type="protein sequence ID" value="RAR15018.1"/>
    <property type="molecule type" value="Genomic_DNA"/>
</dbReference>
<dbReference type="PANTHER" id="PTHR11566">
    <property type="entry name" value="DYNAMIN"/>
    <property type="match status" value="1"/>
</dbReference>
<dbReference type="EC" id="3.6.1.15" evidence="6"/>